<keyword evidence="3" id="KW-1185">Reference proteome</keyword>
<dbReference type="EMBL" id="JTAI01000031">
    <property type="protein sequence ID" value="PPS93794.1"/>
    <property type="molecule type" value="Genomic_DNA"/>
</dbReference>
<sequence length="2692" mass="314661">MYLKKVIELGSLPGLNLQKYTNSIRKVTIFNERLSIIVENLVFFFIITKDHKNAKLIYSWKINSEEELILNGIWIDNNSFIILSSSSVYLLALENESVLEVKTVKHGLTKTIENSEIILIDNFSNIPIDRQRIIAIVNFSSGFFPVSIDRFNSGYSIEIGNIITTENKGATPCENGIFVVNSSFIQKFYIDSNTIKCTMIDSLSIGEILNISLEKCDFKLISFYKAVKGNIVNVIFLNIEDGIPFNGIEIAISSDNLVPLRANKINIKDPDNIINISQTKFLDDVLANIIVYNSSVVVFRGHEISSEICIANYNDLNTSFIPFVSHGLCETTIFYAGCTLEEKTGNILINILEEEPNYNLIKEKRITKFENYHVKDEQIILNSDEPLNNQFDRALKFNMVIPQFTKLISNLEKVDWNDLFEYLEKIPLYNVEDALNLLSSLVSALENSNSSNSHIMKMNYIIQKSITFDIIYKNNHKNFEAALKICSEYDSSPNEIDTNWDILLKRFLKCDLGKLCNCLLSFNLVEEFFFLFNRHFIHFGDGDEEVRSEIILESLSNLPVNLPEKIEKEIPSWLVNQVFPFVTKKNKLLNLIADRAITLEHVSNGDIDRCLFLLSSVFLNEYSYSNNHVLPKQIVSNGILWAGSGDKRYSINKIPLNKINQVYWAFLECNDLKDRYKLEINFSSLYYKKISNRDIAFKLLSRISSSELLNYEINHHVIPFCKLRGLEADQIIMEYLLELISSINYNSLESNLNSTNGRKYYQPRIISLINSITNDEYKAHALLQYLSLNNKCLAIDRNINLKFPHSAQNEIDFLMSYAKNISVNGKKSFELKNRIALIDAQNLLSRYNLDSMASIILFEKNAPRRLILHVISQVDAGIESFNDAMFLIDYLKQETNTTFMGISEAYCLRLRFLIFRRRNIIEWEKMTKKSMTEIHNKTIEEEILDIFSNLDCKKIYSITQQFVCFVWQFLDCYSINCNKSNRLKIRCEIATYSAVVVLRELFKTIQENKWKLRQNTFWTSNESFNTLIRLQQLQFEFGIYIRPSDIMIDKMDHDKNCLIGKEIQDKMTYLEPIQNKNTLSNPFGKIEADLCNKQIIDESFISEWRNGYFQLYKESCYKKLCEIFDEFAQPYFEKKISDEKKKGIFTKLLRLGSLIGVDESYIRRTNIRNSLRDGGKLCIFRRLTQELFKTPSSKNAIIIVDEVQNIILNLLTVDLVDKKKNYAAKFDKESRIDGLELIFIFSKLLQVVATCIPYCPIKLISFVLALSSDILWVHDFLLYASDSIDNIENPNNKLIKNHLDNHLFSKIIMKSLKNLHFLPLDSYKSYYKEICTLYPFTDAKQIVMAFLYTKIRIFKELSKQISIKKMYISPFLIYNFWTDPTLWTIQTNENYPIDVGKYIQELRENVDVLAKQLYQSECLTLAMSIYLKHPLLISDVKLALNINTEFFRKVLKGRDPIDGQLCMALSSSLEKKDSWNVFVQSLNPSNILDNYYRTQRMARIGWDLGILFNHYSMRKEMEDLHKQSKWCNSFRQLKIEFDQSLFFQKQDPQNNNQGYKKSIICKLIHNSDFDLILCLQYAKDYNINDEYILFLWSKQMILYNFDPKFELIMQNILSFVTPELGKEIFESTFELISSFDYERLKFVLNWYNKNCINTIELPNSMNDYLRTEANNEYSTSSSSSEINKGFFENQNHTNISTISKLEVLKILSTYKRVCPADKDEKLFIKNEAERINGNIELDKKVNFKVESHKYRIPFHYLIKHPINALKYEINDETIYKIKKMSEYLGIKNISIDIQFVWNIVLCRKYKYLSENNLSKTESNEFQEYCFKLVESDKILLRYIESIASIDLEAGIAIVLLVVDELPLSKTKIKLIEWCERKSGSIARVELKKGYPIINMEFLLYNRFNEVIINIENYLKSKKSLISSKLILKKHKLDIIFSKLIEETNDISIFISSLYYYLTPLISEGIYWKFKNKLQESVCQSFCIDPKPERGIYSFSRKNSIEKSPSSSNFTLKENFNFFIDEISSVYSSDIRKIRVRIIKNLLSKPFETPYEALKNKFPTTIKDIFKDIESSGIITGFDHWYKIQLLNSKAYDCTYIDRISFICGGISLNDAIILLLSISFKNSSNYSYSTKCNALKTLFQIASIKNIQKRYPKYDDLQVIWLHNYYMIYFNELHIPQDFSKFYLSEKVGLARSLWREFNNRRDSYKSLKSNQTHLDQIEDTKDAEFLKDENRKRKVRCIVGKENEYSNALYLSSNTRCQSVDKKLNHILYLITKLCLDFGIYDSNLFSNTIKNLYLQLFDENDVKIFSNLIFATYVSGYIYKVKINQSIIDVWNLLVLDPIFLLKNTVEYISNLINKYAQNGKDKKECVYNNNLLYNLPNKRFIIPILSKIFNTCPVIPFIEVFELLNAIIELINSILNLKKLIESLNFFSKENDRRLINNILSFFINLIKDISENNKINSLEKRCKLSSIMRDKNFDIYEVNSIFDVVIIELLFSYVNPVDLHYALFSMSREKIIKVIIDKKDSFNILPYLIYSTNSNILVSALSNELIKTNNSKLFFEIGAQLDELIDFKKKSQVEEIYLIESIKATQVYEFIVNKYKNIYSTESVRIIRRCIEFYKIEAIIPLIIKFLSGQVKSESAIVEQISLLENRANKHELSKKEIYNYIKEVIIKLSKKYKSTNIVQELIDQLKS</sequence>
<gene>
    <name evidence="2" type="ORF">GY17_00002523</name>
</gene>
<proteinExistence type="predicted"/>
<dbReference type="Pfam" id="PF24515">
    <property type="entry name" value="ARM_KNTC1_3rd"/>
    <property type="match status" value="1"/>
</dbReference>
<reference evidence="2 3" key="1">
    <citation type="submission" date="2014-11" db="EMBL/GenBank/DDBJ databases">
        <title>Comparative genomic analysis of Cryptosporidium hominis reveals occurrence of genetic recombination in virulent subtypes.</title>
        <authorList>
            <person name="Guo Y."/>
            <person name="Tang K."/>
            <person name="Frace M."/>
            <person name="Li N."/>
            <person name="Roellig D.M."/>
            <person name="Sammons S."/>
            <person name="Knipe K."/>
            <person name="Rowe L."/>
            <person name="Feng Y."/>
            <person name="Xiao L."/>
        </authorList>
    </citation>
    <scope>NUCLEOTIDE SEQUENCE [LARGE SCALE GENOMIC DNA]</scope>
    <source>
        <strain evidence="2">30976</strain>
    </source>
</reference>
<feature type="domain" description="KNTC1 third ARM-repeats" evidence="1">
    <location>
        <begin position="1445"/>
        <end position="1645"/>
    </location>
</feature>
<accession>A0ABX5BAA2</accession>
<dbReference type="Proteomes" id="UP001429100">
    <property type="component" value="Unassembled WGS sequence"/>
</dbReference>
<evidence type="ECO:0000259" key="1">
    <source>
        <dbReference type="Pfam" id="PF24515"/>
    </source>
</evidence>
<reference evidence="2 3" key="2">
    <citation type="submission" date="2017-10" db="EMBL/GenBank/DDBJ databases">
        <title>Consistent, comparative and evidence-based genome annotation and re-annotation for the closely-related species, Cryptosporidium parvum, C. hominis and C. tyzzeri.</title>
        <authorList>
            <person name="Baptista R.P."/>
            <person name="Li Y."/>
            <person name="Sateriale A."/>
            <person name="Striepen B."/>
            <person name="Kissinger J.C."/>
        </authorList>
    </citation>
    <scope>NUCLEOTIDE SEQUENCE [LARGE SCALE GENOMIC DNA]</scope>
    <source>
        <strain evidence="2">30976</strain>
    </source>
</reference>
<protein>
    <recommendedName>
        <fullName evidence="1">KNTC1 third ARM-repeats domain-containing protein</fullName>
    </recommendedName>
</protein>
<dbReference type="PANTHER" id="PTHR15688">
    <property type="entry name" value="KINETOCHORE-ASSOCIATED PROTEIN 1"/>
    <property type="match status" value="1"/>
</dbReference>
<organism evidence="2 3">
    <name type="scientific">Cryptosporidium hominis</name>
    <dbReference type="NCBI Taxonomy" id="237895"/>
    <lineage>
        <taxon>Eukaryota</taxon>
        <taxon>Sar</taxon>
        <taxon>Alveolata</taxon>
        <taxon>Apicomplexa</taxon>
        <taxon>Conoidasida</taxon>
        <taxon>Coccidia</taxon>
        <taxon>Eucoccidiorida</taxon>
        <taxon>Eimeriorina</taxon>
        <taxon>Cryptosporidiidae</taxon>
        <taxon>Cryptosporidium</taxon>
    </lineage>
</organism>
<dbReference type="InterPro" id="IPR052802">
    <property type="entry name" value="KNTC1"/>
</dbReference>
<name>A0ABX5BAA2_CRYHO</name>
<evidence type="ECO:0000313" key="3">
    <source>
        <dbReference type="Proteomes" id="UP001429100"/>
    </source>
</evidence>
<evidence type="ECO:0000313" key="2">
    <source>
        <dbReference type="EMBL" id="PPS93794.1"/>
    </source>
</evidence>
<dbReference type="PANTHER" id="PTHR15688:SF1">
    <property type="entry name" value="KINETOCHORE-ASSOCIATED PROTEIN 1"/>
    <property type="match status" value="1"/>
</dbReference>
<comment type="caution">
    <text evidence="2">The sequence shown here is derived from an EMBL/GenBank/DDBJ whole genome shotgun (WGS) entry which is preliminary data.</text>
</comment>
<dbReference type="InterPro" id="IPR055405">
    <property type="entry name" value="ARM_KNTC1_3rd"/>
</dbReference>